<evidence type="ECO:0000259" key="1">
    <source>
        <dbReference type="Pfam" id="PF00535"/>
    </source>
</evidence>
<evidence type="ECO:0000313" key="2">
    <source>
        <dbReference type="EMBL" id="MTD55755.1"/>
    </source>
</evidence>
<reference evidence="2 3" key="1">
    <citation type="submission" date="2019-11" db="EMBL/GenBank/DDBJ databases">
        <title>Draft genome of Amycolatopsis RM579.</title>
        <authorList>
            <person name="Duangmal K."/>
            <person name="Mingma R."/>
        </authorList>
    </citation>
    <scope>NUCLEOTIDE SEQUENCE [LARGE SCALE GENOMIC DNA]</scope>
    <source>
        <strain evidence="2 3">RM579</strain>
    </source>
</reference>
<sequence length="399" mass="43590">MVRTTRIQRREGGGQKRHFRLQLVVIASWSGDQGAMTCLQLATERSSVTKTPQGASVPSPIPGQSATVAFVVPYFDDGLAWRRECLRLTLASLEQQTDPHWCAYVVNDASPAADTSEFLKSLAASTVGQVTVLHTQDHGGAGRARNVAIEAAHRDGHALLAYLDADDLAHPRRVAAVRAMFAAQPELDFAYSDIEFIDEHGKPWESNQLLPGLHLLNEQQRLPKLRGRERWIEQAVERDNIAIPSAMNLRTSLALQIPFPIVPFCEDVATLFRYLGSGAVIDHVPGIPTRYRVPRTGGSASRKQSGGVDAFNHLRCANEREGLEKAIAMAVARGAASERLGQSVLCRYLIRIGRTVTADGSPELGRSQLRQAQELDPETFAQYATAVESRETGAAAMVP</sequence>
<dbReference type="PANTHER" id="PTHR43685:SF2">
    <property type="entry name" value="GLYCOSYLTRANSFERASE 2-LIKE DOMAIN-CONTAINING PROTEIN"/>
    <property type="match status" value="1"/>
</dbReference>
<accession>A0A6N7YRU9</accession>
<dbReference type="Pfam" id="PF00535">
    <property type="entry name" value="Glycos_transf_2"/>
    <property type="match status" value="1"/>
</dbReference>
<dbReference type="Proteomes" id="UP000440096">
    <property type="component" value="Unassembled WGS sequence"/>
</dbReference>
<comment type="caution">
    <text evidence="2">The sequence shown here is derived from an EMBL/GenBank/DDBJ whole genome shotgun (WGS) entry which is preliminary data.</text>
</comment>
<proteinExistence type="predicted"/>
<gene>
    <name evidence="2" type="ORF">GKO32_17495</name>
</gene>
<dbReference type="InterPro" id="IPR001173">
    <property type="entry name" value="Glyco_trans_2-like"/>
</dbReference>
<dbReference type="SUPFAM" id="SSF53448">
    <property type="entry name" value="Nucleotide-diphospho-sugar transferases"/>
    <property type="match status" value="1"/>
</dbReference>
<dbReference type="EMBL" id="WMBA01000025">
    <property type="protein sequence ID" value="MTD55755.1"/>
    <property type="molecule type" value="Genomic_DNA"/>
</dbReference>
<keyword evidence="3" id="KW-1185">Reference proteome</keyword>
<keyword evidence="2" id="KW-0808">Transferase</keyword>
<organism evidence="2 3">
    <name type="scientific">Amycolatopsis pithecellobii</name>
    <dbReference type="NCBI Taxonomy" id="664692"/>
    <lineage>
        <taxon>Bacteria</taxon>
        <taxon>Bacillati</taxon>
        <taxon>Actinomycetota</taxon>
        <taxon>Actinomycetes</taxon>
        <taxon>Pseudonocardiales</taxon>
        <taxon>Pseudonocardiaceae</taxon>
        <taxon>Amycolatopsis</taxon>
    </lineage>
</organism>
<dbReference type="InterPro" id="IPR029044">
    <property type="entry name" value="Nucleotide-diphossugar_trans"/>
</dbReference>
<name>A0A6N7YRU9_9PSEU</name>
<dbReference type="GO" id="GO:0016740">
    <property type="term" value="F:transferase activity"/>
    <property type="evidence" value="ECO:0007669"/>
    <property type="project" value="UniProtKB-KW"/>
</dbReference>
<dbReference type="InterPro" id="IPR050834">
    <property type="entry name" value="Glycosyltransf_2"/>
</dbReference>
<dbReference type="PANTHER" id="PTHR43685">
    <property type="entry name" value="GLYCOSYLTRANSFERASE"/>
    <property type="match status" value="1"/>
</dbReference>
<feature type="domain" description="Glycosyltransferase 2-like" evidence="1">
    <location>
        <begin position="83"/>
        <end position="218"/>
    </location>
</feature>
<dbReference type="AlphaFoldDB" id="A0A6N7YRU9"/>
<dbReference type="OrthoDB" id="3177103at2"/>
<evidence type="ECO:0000313" key="3">
    <source>
        <dbReference type="Proteomes" id="UP000440096"/>
    </source>
</evidence>
<protein>
    <submittedName>
        <fullName evidence="2">Glycosyltransferase</fullName>
    </submittedName>
</protein>
<dbReference type="Gene3D" id="3.90.550.10">
    <property type="entry name" value="Spore Coat Polysaccharide Biosynthesis Protein SpsA, Chain A"/>
    <property type="match status" value="1"/>
</dbReference>